<comment type="caution">
    <text evidence="1">The sequence shown here is derived from an EMBL/GenBank/DDBJ whole genome shotgun (WGS) entry which is preliminary data.</text>
</comment>
<name>A0A4Y2VHB3_ARAVE</name>
<gene>
    <name evidence="1" type="ORF">AVEN_252935_1</name>
</gene>
<dbReference type="AlphaFoldDB" id="A0A4Y2VHB3"/>
<reference evidence="1 2" key="1">
    <citation type="journal article" date="2019" name="Sci. Rep.">
        <title>Orb-weaving spider Araneus ventricosus genome elucidates the spidroin gene catalogue.</title>
        <authorList>
            <person name="Kono N."/>
            <person name="Nakamura H."/>
            <person name="Ohtoshi R."/>
            <person name="Moran D.A.P."/>
            <person name="Shinohara A."/>
            <person name="Yoshida Y."/>
            <person name="Fujiwara M."/>
            <person name="Mori M."/>
            <person name="Tomita M."/>
            <person name="Arakawa K."/>
        </authorList>
    </citation>
    <scope>NUCLEOTIDE SEQUENCE [LARGE SCALE GENOMIC DNA]</scope>
</reference>
<sequence length="94" mass="11061">MHFLVIVEALCCEPDLQMYEQVKIVMRKVRTVRWMTNSSHPKPSNSSRVQTAAIRTRELLEHLFPHMKTLFLVVMVKSIKKGRSNNFQKHLMPI</sequence>
<dbReference type="EMBL" id="BGPR01047646">
    <property type="protein sequence ID" value="GBO24703.1"/>
    <property type="molecule type" value="Genomic_DNA"/>
</dbReference>
<evidence type="ECO:0000313" key="1">
    <source>
        <dbReference type="EMBL" id="GBO24703.1"/>
    </source>
</evidence>
<dbReference type="Proteomes" id="UP000499080">
    <property type="component" value="Unassembled WGS sequence"/>
</dbReference>
<evidence type="ECO:0000313" key="2">
    <source>
        <dbReference type="Proteomes" id="UP000499080"/>
    </source>
</evidence>
<accession>A0A4Y2VHB3</accession>
<organism evidence="1 2">
    <name type="scientific">Araneus ventricosus</name>
    <name type="common">Orbweaver spider</name>
    <name type="synonym">Epeira ventricosa</name>
    <dbReference type="NCBI Taxonomy" id="182803"/>
    <lineage>
        <taxon>Eukaryota</taxon>
        <taxon>Metazoa</taxon>
        <taxon>Ecdysozoa</taxon>
        <taxon>Arthropoda</taxon>
        <taxon>Chelicerata</taxon>
        <taxon>Arachnida</taxon>
        <taxon>Araneae</taxon>
        <taxon>Araneomorphae</taxon>
        <taxon>Entelegynae</taxon>
        <taxon>Araneoidea</taxon>
        <taxon>Araneidae</taxon>
        <taxon>Araneus</taxon>
    </lineage>
</organism>
<keyword evidence="2" id="KW-1185">Reference proteome</keyword>
<protein>
    <submittedName>
        <fullName evidence="1">Uncharacterized protein</fullName>
    </submittedName>
</protein>
<proteinExistence type="predicted"/>